<dbReference type="AlphaFoldDB" id="A0A645FFH9"/>
<gene>
    <name evidence="1" type="ORF">SDC9_159554</name>
</gene>
<reference evidence="1" key="1">
    <citation type="submission" date="2019-08" db="EMBL/GenBank/DDBJ databases">
        <authorList>
            <person name="Kucharzyk K."/>
            <person name="Murdoch R.W."/>
            <person name="Higgins S."/>
            <person name="Loffler F."/>
        </authorList>
    </citation>
    <scope>NUCLEOTIDE SEQUENCE</scope>
</reference>
<comment type="caution">
    <text evidence="1">The sequence shown here is derived from an EMBL/GenBank/DDBJ whole genome shotgun (WGS) entry which is preliminary data.</text>
</comment>
<accession>A0A645FFH9</accession>
<sequence length="130" mass="14266">MTAQHDLVQLQCINNGAHIVGHLVVIVTAPGLGGLAKTAQVYADAAVALLGQQGILVLKKIVVARPSVKEKNGFTAGWVDVLDIDIYISFCLYVIAHDQTPFASFYIDMHTFKIRIKYQLERKENISASK</sequence>
<organism evidence="1">
    <name type="scientific">bioreactor metagenome</name>
    <dbReference type="NCBI Taxonomy" id="1076179"/>
    <lineage>
        <taxon>unclassified sequences</taxon>
        <taxon>metagenomes</taxon>
        <taxon>ecological metagenomes</taxon>
    </lineage>
</organism>
<dbReference type="EMBL" id="VSSQ01058546">
    <property type="protein sequence ID" value="MPN12242.1"/>
    <property type="molecule type" value="Genomic_DNA"/>
</dbReference>
<protein>
    <submittedName>
        <fullName evidence="1">Uncharacterized protein</fullName>
    </submittedName>
</protein>
<proteinExistence type="predicted"/>
<evidence type="ECO:0000313" key="1">
    <source>
        <dbReference type="EMBL" id="MPN12242.1"/>
    </source>
</evidence>
<name>A0A645FFH9_9ZZZZ</name>